<reference evidence="13 14" key="1">
    <citation type="journal article" date="2014" name="Nat. Genet.">
        <title>Genome sequence of the hot pepper provides insights into the evolution of pungency in Capsicum species.</title>
        <authorList>
            <person name="Kim S."/>
            <person name="Park M."/>
            <person name="Yeom S.I."/>
            <person name="Kim Y.M."/>
            <person name="Lee J.M."/>
            <person name="Lee H.A."/>
            <person name="Seo E."/>
            <person name="Choi J."/>
            <person name="Cheong K."/>
            <person name="Kim K.T."/>
            <person name="Jung K."/>
            <person name="Lee G.W."/>
            <person name="Oh S.K."/>
            <person name="Bae C."/>
            <person name="Kim S.B."/>
            <person name="Lee H.Y."/>
            <person name="Kim S.Y."/>
            <person name="Kim M.S."/>
            <person name="Kang B.C."/>
            <person name="Jo Y.D."/>
            <person name="Yang H.B."/>
            <person name="Jeong H.J."/>
            <person name="Kang W.H."/>
            <person name="Kwon J.K."/>
            <person name="Shin C."/>
            <person name="Lim J.Y."/>
            <person name="Park J.H."/>
            <person name="Huh J.H."/>
            <person name="Kim J.S."/>
            <person name="Kim B.D."/>
            <person name="Cohen O."/>
            <person name="Paran I."/>
            <person name="Suh M.C."/>
            <person name="Lee S.B."/>
            <person name="Kim Y.K."/>
            <person name="Shin Y."/>
            <person name="Noh S.J."/>
            <person name="Park J."/>
            <person name="Seo Y.S."/>
            <person name="Kwon S.Y."/>
            <person name="Kim H.A."/>
            <person name="Park J.M."/>
            <person name="Kim H.J."/>
            <person name="Choi S.B."/>
            <person name="Bosland P.W."/>
            <person name="Reeves G."/>
            <person name="Jo S.H."/>
            <person name="Lee B.W."/>
            <person name="Cho H.T."/>
            <person name="Choi H.S."/>
            <person name="Lee M.S."/>
            <person name="Yu Y."/>
            <person name="Do Choi Y."/>
            <person name="Park B.S."/>
            <person name="van Deynze A."/>
            <person name="Ashrafi H."/>
            <person name="Hill T."/>
            <person name="Kim W.T."/>
            <person name="Pai H.S."/>
            <person name="Ahn H.K."/>
            <person name="Yeam I."/>
            <person name="Giovannoni J.J."/>
            <person name="Rose J.K."/>
            <person name="Sorensen I."/>
            <person name="Lee S.J."/>
            <person name="Kim R.W."/>
            <person name="Choi I.Y."/>
            <person name="Choi B.S."/>
            <person name="Lim J.S."/>
            <person name="Lee Y.H."/>
            <person name="Choi D."/>
        </authorList>
    </citation>
    <scope>NUCLEOTIDE SEQUENCE [LARGE SCALE GENOMIC DNA]</scope>
    <source>
        <strain evidence="14">cv. CM334</strain>
    </source>
</reference>
<protein>
    <submittedName>
        <fullName evidence="13">Fasciclin-like arabinogalactan protein 9</fullName>
    </submittedName>
</protein>
<dbReference type="Proteomes" id="UP000222542">
    <property type="component" value="Unassembled WGS sequence"/>
</dbReference>
<dbReference type="OMA" id="GSGEMNT"/>
<keyword evidence="3" id="KW-1003">Cell membrane</keyword>
<keyword evidence="5 11" id="KW-0732">Signal</keyword>
<keyword evidence="4" id="KW-0449">Lipoprotein</keyword>
<dbReference type="OrthoDB" id="286301at2759"/>
<evidence type="ECO:0000259" key="12">
    <source>
        <dbReference type="PROSITE" id="PS50213"/>
    </source>
</evidence>
<feature type="domain" description="FAS1" evidence="12">
    <location>
        <begin position="41"/>
        <end position="185"/>
    </location>
</feature>
<gene>
    <name evidence="13" type="ORF">T459_20236</name>
</gene>
<accession>A0A1U8HBV4</accession>
<dbReference type="InterPro" id="IPR036378">
    <property type="entry name" value="FAS1_dom_sf"/>
</dbReference>
<comment type="function">
    <text evidence="9">May be a cell surface adhesion protein.</text>
</comment>
<feature type="signal peptide" evidence="11">
    <location>
        <begin position="1"/>
        <end position="28"/>
    </location>
</feature>
<sequence>MAHQKPLSLILLSLIPLFFILFPQTIQAQSPTAPAPAPTGPIDIFAILKKENQYNTFIKFLNETQVGTQINNQVNNSNEGMTVFAPSDNAFNNLPGGTLNKLNDQQKVQLIQYHVIPKFYTFDDLQTVSNPVRTQATGQKGEPFGLNFTGQNNQVNVSSGVVTTNIYNAIRKDRPLAVFQLDKVLLPVEFTDAKAPSTDDAPAPSGDTTKKGTSADNTKANEPSPASTTPNDAKRISVGILGLISGVFLMGALS</sequence>
<evidence type="ECO:0000256" key="4">
    <source>
        <dbReference type="ARBA" id="ARBA00022622"/>
    </source>
</evidence>
<proteinExistence type="inferred from homology"/>
<name>A0A1U8HBV4_CAPAN</name>
<feature type="compositionally biased region" description="Polar residues" evidence="10">
    <location>
        <begin position="211"/>
        <end position="231"/>
    </location>
</feature>
<evidence type="ECO:0000256" key="7">
    <source>
        <dbReference type="ARBA" id="ARBA00023136"/>
    </source>
</evidence>
<dbReference type="SMART" id="SM00554">
    <property type="entry name" value="FAS1"/>
    <property type="match status" value="1"/>
</dbReference>
<feature type="chain" id="PRO_5030035863" evidence="11">
    <location>
        <begin position="29"/>
        <end position="254"/>
    </location>
</feature>
<dbReference type="PANTHER" id="PTHR32077">
    <property type="entry name" value="FASCICLIN-LIKE ARABINOGALACTAN PROTEIN"/>
    <property type="match status" value="1"/>
</dbReference>
<evidence type="ECO:0000256" key="5">
    <source>
        <dbReference type="ARBA" id="ARBA00022729"/>
    </source>
</evidence>
<evidence type="ECO:0000313" key="13">
    <source>
        <dbReference type="EMBL" id="PHT76714.1"/>
    </source>
</evidence>
<comment type="similarity">
    <text evidence="2">Belongs to the fasciclin-like AGP family.</text>
</comment>
<dbReference type="Pfam" id="PF02469">
    <property type="entry name" value="Fasciclin"/>
    <property type="match status" value="1"/>
</dbReference>
<comment type="caution">
    <text evidence="13">The sequence shown here is derived from an EMBL/GenBank/DDBJ whole genome shotgun (WGS) entry which is preliminary data.</text>
</comment>
<dbReference type="KEGG" id="cann:107878395"/>
<dbReference type="PROSITE" id="PS50213">
    <property type="entry name" value="FAS1"/>
    <property type="match status" value="1"/>
</dbReference>
<evidence type="ECO:0000256" key="2">
    <source>
        <dbReference type="ARBA" id="ARBA00007843"/>
    </source>
</evidence>
<dbReference type="InterPro" id="IPR045003">
    <property type="entry name" value="FLA_A"/>
</dbReference>
<evidence type="ECO:0000256" key="10">
    <source>
        <dbReference type="SAM" id="MobiDB-lite"/>
    </source>
</evidence>
<evidence type="ECO:0000256" key="1">
    <source>
        <dbReference type="ARBA" id="ARBA00004609"/>
    </source>
</evidence>
<keyword evidence="8" id="KW-0325">Glycoprotein</keyword>
<evidence type="ECO:0000313" key="14">
    <source>
        <dbReference type="Proteomes" id="UP000222542"/>
    </source>
</evidence>
<evidence type="ECO:0000256" key="6">
    <source>
        <dbReference type="ARBA" id="ARBA00022974"/>
    </source>
</evidence>
<dbReference type="AlphaFoldDB" id="A0A1U8HBV4"/>
<keyword evidence="6" id="KW-0654">Proteoglycan</keyword>
<dbReference type="Gene3D" id="2.30.180.10">
    <property type="entry name" value="FAS1 domain"/>
    <property type="match status" value="1"/>
</dbReference>
<dbReference type="Gramene" id="PHT76714">
    <property type="protein sequence ID" value="PHT76714"/>
    <property type="gene ID" value="T459_20236"/>
</dbReference>
<comment type="subcellular location">
    <subcellularLocation>
        <location evidence="1">Cell membrane</location>
        <topology evidence="1">Lipid-anchor</topology>
        <topology evidence="1">GPI-anchor</topology>
    </subcellularLocation>
</comment>
<dbReference type="GO" id="GO:0098552">
    <property type="term" value="C:side of membrane"/>
    <property type="evidence" value="ECO:0007669"/>
    <property type="project" value="UniProtKB-KW"/>
</dbReference>
<evidence type="ECO:0000256" key="3">
    <source>
        <dbReference type="ARBA" id="ARBA00022475"/>
    </source>
</evidence>
<dbReference type="PANTHER" id="PTHR32077:SF54">
    <property type="entry name" value="FASCICLIN-LIKE ARABINOGALACTAN PROTEIN 13-RELATED"/>
    <property type="match status" value="1"/>
</dbReference>
<keyword evidence="14" id="KW-1185">Reference proteome</keyword>
<evidence type="ECO:0000256" key="9">
    <source>
        <dbReference type="ARBA" id="ARBA00024686"/>
    </source>
</evidence>
<dbReference type="GO" id="GO:0005886">
    <property type="term" value="C:plasma membrane"/>
    <property type="evidence" value="ECO:0000318"/>
    <property type="project" value="GO_Central"/>
</dbReference>
<dbReference type="STRING" id="4072.A0A1U8HBV4"/>
<dbReference type="GO" id="GO:0009834">
    <property type="term" value="P:plant-type secondary cell wall biogenesis"/>
    <property type="evidence" value="ECO:0000318"/>
    <property type="project" value="GO_Central"/>
</dbReference>
<feature type="region of interest" description="Disordered" evidence="10">
    <location>
        <begin position="194"/>
        <end position="232"/>
    </location>
</feature>
<organism evidence="13 14">
    <name type="scientific">Capsicum annuum</name>
    <name type="common">Capsicum pepper</name>
    <dbReference type="NCBI Taxonomy" id="4072"/>
    <lineage>
        <taxon>Eukaryota</taxon>
        <taxon>Viridiplantae</taxon>
        <taxon>Streptophyta</taxon>
        <taxon>Embryophyta</taxon>
        <taxon>Tracheophyta</taxon>
        <taxon>Spermatophyta</taxon>
        <taxon>Magnoliopsida</taxon>
        <taxon>eudicotyledons</taxon>
        <taxon>Gunneridae</taxon>
        <taxon>Pentapetalae</taxon>
        <taxon>asterids</taxon>
        <taxon>lamiids</taxon>
        <taxon>Solanales</taxon>
        <taxon>Solanaceae</taxon>
        <taxon>Solanoideae</taxon>
        <taxon>Capsiceae</taxon>
        <taxon>Capsicum</taxon>
    </lineage>
</organism>
<keyword evidence="4" id="KW-0336">GPI-anchor</keyword>
<keyword evidence="7" id="KW-0472">Membrane</keyword>
<dbReference type="SUPFAM" id="SSF82153">
    <property type="entry name" value="FAS1 domain"/>
    <property type="match status" value="1"/>
</dbReference>
<evidence type="ECO:0000256" key="11">
    <source>
        <dbReference type="SAM" id="SignalP"/>
    </source>
</evidence>
<dbReference type="FunFam" id="2.30.180.10:FF:000006">
    <property type="entry name" value="Fasciclin-like arabinogalactan protein 11"/>
    <property type="match status" value="1"/>
</dbReference>
<evidence type="ECO:0000256" key="8">
    <source>
        <dbReference type="ARBA" id="ARBA00023180"/>
    </source>
</evidence>
<dbReference type="EMBL" id="AYRZ02000007">
    <property type="protein sequence ID" value="PHT76714.1"/>
    <property type="molecule type" value="Genomic_DNA"/>
</dbReference>
<reference evidence="13 14" key="2">
    <citation type="journal article" date="2017" name="Genome Biol.">
        <title>New reference genome sequences of hot pepper reveal the massive evolution of plant disease-resistance genes by retroduplication.</title>
        <authorList>
            <person name="Kim S."/>
            <person name="Park J."/>
            <person name="Yeom S.I."/>
            <person name="Kim Y.M."/>
            <person name="Seo E."/>
            <person name="Kim K.T."/>
            <person name="Kim M.S."/>
            <person name="Lee J.M."/>
            <person name="Cheong K."/>
            <person name="Shin H.S."/>
            <person name="Kim S.B."/>
            <person name="Han K."/>
            <person name="Lee J."/>
            <person name="Park M."/>
            <person name="Lee H.A."/>
            <person name="Lee H.Y."/>
            <person name="Lee Y."/>
            <person name="Oh S."/>
            <person name="Lee J.H."/>
            <person name="Choi E."/>
            <person name="Choi E."/>
            <person name="Lee S.E."/>
            <person name="Jeon J."/>
            <person name="Kim H."/>
            <person name="Choi G."/>
            <person name="Song H."/>
            <person name="Lee J."/>
            <person name="Lee S.C."/>
            <person name="Kwon J.K."/>
            <person name="Lee H.Y."/>
            <person name="Koo N."/>
            <person name="Hong Y."/>
            <person name="Kim R.W."/>
            <person name="Kang W.H."/>
            <person name="Huh J.H."/>
            <person name="Kang B.C."/>
            <person name="Yang T.J."/>
            <person name="Lee Y.H."/>
            <person name="Bennetzen J.L."/>
            <person name="Choi D."/>
        </authorList>
    </citation>
    <scope>NUCLEOTIDE SEQUENCE [LARGE SCALE GENOMIC DNA]</scope>
    <source>
        <strain evidence="14">cv. CM334</strain>
    </source>
</reference>
<dbReference type="InterPro" id="IPR000782">
    <property type="entry name" value="FAS1_domain"/>
</dbReference>